<proteinExistence type="inferred from homology"/>
<comment type="catalytic activity">
    <reaction evidence="2">
        <text>a 3'-end 2',3'-cyclophospho-ribonucleotide-RNA + H2O = a 3'-end 2'-phospho-ribonucleotide-RNA + H(+)</text>
        <dbReference type="Rhea" id="RHEA:11828"/>
        <dbReference type="Rhea" id="RHEA-COMP:10464"/>
        <dbReference type="Rhea" id="RHEA-COMP:17353"/>
        <dbReference type="ChEBI" id="CHEBI:15377"/>
        <dbReference type="ChEBI" id="CHEBI:15378"/>
        <dbReference type="ChEBI" id="CHEBI:83064"/>
        <dbReference type="ChEBI" id="CHEBI:173113"/>
        <dbReference type="EC" id="3.1.4.58"/>
    </reaction>
</comment>
<evidence type="ECO:0000259" key="3">
    <source>
        <dbReference type="Pfam" id="PF02834"/>
    </source>
</evidence>
<dbReference type="HAMAP" id="MF_01940">
    <property type="entry name" value="RNA_CPDase"/>
    <property type="match status" value="1"/>
</dbReference>
<feature type="short sequence motif" description="HXTX 2" evidence="2">
    <location>
        <begin position="129"/>
        <end position="132"/>
    </location>
</feature>
<name>A0A2M7RLC0_9BACT</name>
<dbReference type="InterPro" id="IPR009097">
    <property type="entry name" value="Cyclic_Pdiesterase"/>
</dbReference>
<feature type="short sequence motif" description="HXTX 1" evidence="2">
    <location>
        <begin position="42"/>
        <end position="45"/>
    </location>
</feature>
<dbReference type="SUPFAM" id="SSF55144">
    <property type="entry name" value="LigT-like"/>
    <property type="match status" value="1"/>
</dbReference>
<evidence type="ECO:0000256" key="2">
    <source>
        <dbReference type="HAMAP-Rule" id="MF_01940"/>
    </source>
</evidence>
<dbReference type="NCBIfam" id="TIGR02258">
    <property type="entry name" value="2_5_ligase"/>
    <property type="match status" value="1"/>
</dbReference>
<comment type="function">
    <text evidence="2">Hydrolyzes RNA 2',3'-cyclic phosphodiester to an RNA 2'-phosphomonoester.</text>
</comment>
<dbReference type="Pfam" id="PF02834">
    <property type="entry name" value="LigT_PEase"/>
    <property type="match status" value="1"/>
</dbReference>
<comment type="similarity">
    <text evidence="2">Belongs to the 2H phosphoesterase superfamily. ThpR family.</text>
</comment>
<sequence length="185" mass="21274">MRHRTFVAITPPREIKKKLAGVIEQLKKLNLPVKTTAAGNIHLTLKFLDSLSKEEIELVDGKLKELFVEEKKLILKLDSIKLFPSNKNAKVISANLADNLNLIRLEHKIRKSLEEFKFLPKENRRFHSHITLARIIKPISEDNSKKIVNILISGSWQAESIELRESDLSGKIPHYSTLASYRFKE</sequence>
<gene>
    <name evidence="4" type="ORF">COY66_00805</name>
</gene>
<feature type="active site" description="Proton acceptor" evidence="2">
    <location>
        <position position="129"/>
    </location>
</feature>
<dbReference type="PANTHER" id="PTHR35561:SF1">
    <property type="entry name" value="RNA 2',3'-CYCLIC PHOSPHODIESTERASE"/>
    <property type="match status" value="1"/>
</dbReference>
<feature type="domain" description="Phosphoesterase HXTX" evidence="3">
    <location>
        <begin position="9"/>
        <end position="92"/>
    </location>
</feature>
<dbReference type="Proteomes" id="UP000230779">
    <property type="component" value="Unassembled WGS sequence"/>
</dbReference>
<feature type="active site" description="Proton donor" evidence="2">
    <location>
        <position position="42"/>
    </location>
</feature>
<accession>A0A2M7RLC0</accession>
<dbReference type="EMBL" id="PFMD01000009">
    <property type="protein sequence ID" value="PIY97176.1"/>
    <property type="molecule type" value="Genomic_DNA"/>
</dbReference>
<dbReference type="GO" id="GO:0004113">
    <property type="term" value="F:2',3'-cyclic-nucleotide 3'-phosphodiesterase activity"/>
    <property type="evidence" value="ECO:0007669"/>
    <property type="project" value="InterPro"/>
</dbReference>
<dbReference type="InterPro" id="IPR004175">
    <property type="entry name" value="RNA_CPDase"/>
</dbReference>
<evidence type="ECO:0000256" key="1">
    <source>
        <dbReference type="ARBA" id="ARBA00022801"/>
    </source>
</evidence>
<dbReference type="EC" id="3.1.4.58" evidence="2"/>
<evidence type="ECO:0000313" key="4">
    <source>
        <dbReference type="EMBL" id="PIY97176.1"/>
    </source>
</evidence>
<organism evidence="4 5">
    <name type="scientific">Candidatus Kerfeldbacteria bacterium CG_4_10_14_0_8_um_filter_42_10</name>
    <dbReference type="NCBI Taxonomy" id="2014248"/>
    <lineage>
        <taxon>Bacteria</taxon>
        <taxon>Candidatus Kerfeldiibacteriota</taxon>
    </lineage>
</organism>
<dbReference type="Gene3D" id="3.90.1140.10">
    <property type="entry name" value="Cyclic phosphodiesterase"/>
    <property type="match status" value="1"/>
</dbReference>
<comment type="caution">
    <text evidence="4">The sequence shown here is derived from an EMBL/GenBank/DDBJ whole genome shotgun (WGS) entry which is preliminary data.</text>
</comment>
<evidence type="ECO:0000313" key="5">
    <source>
        <dbReference type="Proteomes" id="UP000230779"/>
    </source>
</evidence>
<dbReference type="PANTHER" id="PTHR35561">
    <property type="entry name" value="RNA 2',3'-CYCLIC PHOSPHODIESTERASE"/>
    <property type="match status" value="1"/>
</dbReference>
<dbReference type="AlphaFoldDB" id="A0A2M7RLC0"/>
<reference evidence="4 5" key="1">
    <citation type="submission" date="2017-09" db="EMBL/GenBank/DDBJ databases">
        <title>Depth-based differentiation of microbial function through sediment-hosted aquifers and enrichment of novel symbionts in the deep terrestrial subsurface.</title>
        <authorList>
            <person name="Probst A.J."/>
            <person name="Ladd B."/>
            <person name="Jarett J.K."/>
            <person name="Geller-Mcgrath D.E."/>
            <person name="Sieber C.M."/>
            <person name="Emerson J.B."/>
            <person name="Anantharaman K."/>
            <person name="Thomas B.C."/>
            <person name="Malmstrom R."/>
            <person name="Stieglmeier M."/>
            <person name="Klingl A."/>
            <person name="Woyke T."/>
            <person name="Ryan C.M."/>
            <person name="Banfield J.F."/>
        </authorList>
    </citation>
    <scope>NUCLEOTIDE SEQUENCE [LARGE SCALE GENOMIC DNA]</scope>
    <source>
        <strain evidence="4">CG_4_10_14_0_8_um_filter_42_10</strain>
    </source>
</reference>
<keyword evidence="1 2" id="KW-0378">Hydrolase</keyword>
<dbReference type="InterPro" id="IPR014051">
    <property type="entry name" value="Phosphoesterase_HXTX"/>
</dbReference>
<dbReference type="GO" id="GO:0008664">
    <property type="term" value="F:RNA 2',3'-cyclic 3'-phosphodiesterase activity"/>
    <property type="evidence" value="ECO:0007669"/>
    <property type="project" value="UniProtKB-EC"/>
</dbReference>
<protein>
    <recommendedName>
        <fullName evidence="2">RNA 2',3'-cyclic phosphodiesterase</fullName>
        <shortName evidence="2">RNA 2',3'-CPDase</shortName>
        <ecNumber evidence="2">3.1.4.58</ecNumber>
    </recommendedName>
</protein>